<dbReference type="Proteomes" id="UP000014424">
    <property type="component" value="Segment"/>
</dbReference>
<sequence length="75" mass="8298">MSVQAMAHKHGYRGDVPVTSRKELGQGNIVMTIRSGNTVINFCDDHCVSRDEAKEVLLDYHKAGWAIIQSLSKPS</sequence>
<gene>
    <name evidence="1" type="ORF">IBBPl23_33</name>
</gene>
<keyword evidence="2" id="KW-1185">Reference proteome</keyword>
<evidence type="ECO:0000313" key="2">
    <source>
        <dbReference type="Proteomes" id="UP000014424"/>
    </source>
</evidence>
<name>R9VY97_9CAUD</name>
<dbReference type="RefSeq" id="YP_008320372.1">
    <property type="nucleotide sequence ID" value="NC_021865.1"/>
</dbReference>
<dbReference type="GeneID" id="16385296"/>
<reference evidence="1 2" key="1">
    <citation type="journal article" date="2013" name="Genome Announc.">
        <title>Complete Genome Sequence of the Broad-Host-Range Paenibacillus larvae Phage phiIBB_Pl23.</title>
        <authorList>
            <person name="Oliveira A."/>
            <person name="Melo L.D."/>
            <person name="Kropinski A.M."/>
            <person name="Azeredo J."/>
        </authorList>
    </citation>
    <scope>NUCLEOTIDE SEQUENCE [LARGE SCALE GENOMIC DNA]</scope>
</reference>
<dbReference type="KEGG" id="vg:16385296"/>
<organism evidence="1 2">
    <name type="scientific">Paenibacillus phage phiIBB_P123</name>
    <dbReference type="NCBI Taxonomy" id="1337877"/>
    <lineage>
        <taxon>Viruses</taxon>
        <taxon>Duplodnaviria</taxon>
        <taxon>Heunggongvirae</taxon>
        <taxon>Uroviricota</taxon>
        <taxon>Caudoviricetes</taxon>
        <taxon>Fernvirus</taxon>
        <taxon>Fernvirus P123</taxon>
    </lineage>
</organism>
<accession>R9VY97</accession>
<proteinExistence type="predicted"/>
<dbReference type="EMBL" id="KF010834">
    <property type="protein sequence ID" value="AGN89350.1"/>
    <property type="molecule type" value="Genomic_DNA"/>
</dbReference>
<evidence type="ECO:0000313" key="1">
    <source>
        <dbReference type="EMBL" id="AGN89350.1"/>
    </source>
</evidence>
<protein>
    <submittedName>
        <fullName evidence="1">Uncharacterized protein</fullName>
    </submittedName>
</protein>